<dbReference type="EMBL" id="JARAOO010000006">
    <property type="protein sequence ID" value="KAJ7964235.1"/>
    <property type="molecule type" value="Genomic_DNA"/>
</dbReference>
<dbReference type="GO" id="GO:0005737">
    <property type="term" value="C:cytoplasm"/>
    <property type="evidence" value="ECO:0007669"/>
    <property type="project" value="TreeGrafter"/>
</dbReference>
<name>A0AAD7LTX0_QUISA</name>
<evidence type="ECO:0000313" key="4">
    <source>
        <dbReference type="EMBL" id="KAJ7964235.1"/>
    </source>
</evidence>
<dbReference type="InterPro" id="IPR029071">
    <property type="entry name" value="Ubiquitin-like_domsf"/>
</dbReference>
<dbReference type="InterPro" id="IPR000626">
    <property type="entry name" value="Ubiquitin-like_dom"/>
</dbReference>
<dbReference type="PANTHER" id="PTHR48051">
    <property type="match status" value="1"/>
</dbReference>
<dbReference type="Gene3D" id="3.80.10.10">
    <property type="entry name" value="Ribonuclease Inhibitor"/>
    <property type="match status" value="1"/>
</dbReference>
<keyword evidence="1" id="KW-0433">Leucine-rich repeat</keyword>
<sequence length="382" mass="42399">MEVELSDATGESKKPNSQDTISFNVKFSGRSIPVSLSPDSTIKDLKSFLQPVTNVLPRGQKLIFKGKLLADNMTLKASNMTNGSKLMLMASQGLHQGDGPILKEARPVPVSRRVDNIDKKVVENKQHFLDKNRLDRWKATGVIALSDSNLKAIPDEVWACGSFARILDFSNNSIRVVPAQIDCFSGVQKLFLNANDILDESISWEGLRSLKRLTVLSMNQNHLTTLPPELGSLTSLRQLHVSNNKLCSLPSEIGLLTELEVLTANNNRISTIAGCIGNCSSLIEVDLSSNLLSELPETFSKLINLKALHLSNNGLKSLPSQLFKMCLQLSTLDLHNTEITIDLLRQFEGWNTFDERRCLKHQKQLDFRVDSSAKFDEGADKD</sequence>
<proteinExistence type="predicted"/>
<evidence type="ECO:0000259" key="3">
    <source>
        <dbReference type="PROSITE" id="PS50053"/>
    </source>
</evidence>
<protein>
    <submittedName>
        <fullName evidence="4">LRR repeats and ubiquitin-like domain-containing protein family</fullName>
    </submittedName>
</protein>
<dbReference type="AlphaFoldDB" id="A0AAD7LTX0"/>
<dbReference type="Proteomes" id="UP001163823">
    <property type="component" value="Chromosome 6"/>
</dbReference>
<dbReference type="Pfam" id="PF00240">
    <property type="entry name" value="ubiquitin"/>
    <property type="match status" value="1"/>
</dbReference>
<dbReference type="SMART" id="SM00369">
    <property type="entry name" value="LRR_TYP"/>
    <property type="match status" value="5"/>
</dbReference>
<keyword evidence="5" id="KW-1185">Reference proteome</keyword>
<dbReference type="InterPro" id="IPR050216">
    <property type="entry name" value="LRR_domain-containing"/>
</dbReference>
<feature type="domain" description="Ubiquitin-like" evidence="3">
    <location>
        <begin position="21"/>
        <end position="92"/>
    </location>
</feature>
<dbReference type="InterPro" id="IPR001611">
    <property type="entry name" value="Leu-rich_rpt"/>
</dbReference>
<evidence type="ECO:0000256" key="2">
    <source>
        <dbReference type="ARBA" id="ARBA00022737"/>
    </source>
</evidence>
<dbReference type="SUPFAM" id="SSF54236">
    <property type="entry name" value="Ubiquitin-like"/>
    <property type="match status" value="1"/>
</dbReference>
<dbReference type="SMART" id="SM00364">
    <property type="entry name" value="LRR_BAC"/>
    <property type="match status" value="4"/>
</dbReference>
<dbReference type="Gene3D" id="3.10.20.90">
    <property type="entry name" value="Phosphatidylinositol 3-kinase Catalytic Subunit, Chain A, domain 1"/>
    <property type="match status" value="1"/>
</dbReference>
<reference evidence="4" key="1">
    <citation type="journal article" date="2023" name="Science">
        <title>Elucidation of the pathway for biosynthesis of saponin adjuvants from the soapbark tree.</title>
        <authorList>
            <person name="Reed J."/>
            <person name="Orme A."/>
            <person name="El-Demerdash A."/>
            <person name="Owen C."/>
            <person name="Martin L.B.B."/>
            <person name="Misra R.C."/>
            <person name="Kikuchi S."/>
            <person name="Rejzek M."/>
            <person name="Martin A.C."/>
            <person name="Harkess A."/>
            <person name="Leebens-Mack J."/>
            <person name="Louveau T."/>
            <person name="Stephenson M.J."/>
            <person name="Osbourn A."/>
        </authorList>
    </citation>
    <scope>NUCLEOTIDE SEQUENCE</scope>
    <source>
        <strain evidence="4">S10</strain>
    </source>
</reference>
<comment type="caution">
    <text evidence="4">The sequence shown here is derived from an EMBL/GenBank/DDBJ whole genome shotgun (WGS) entry which is preliminary data.</text>
</comment>
<evidence type="ECO:0000313" key="5">
    <source>
        <dbReference type="Proteomes" id="UP001163823"/>
    </source>
</evidence>
<dbReference type="PANTHER" id="PTHR48051:SF1">
    <property type="entry name" value="RAS SUPPRESSOR PROTEIN 1"/>
    <property type="match status" value="1"/>
</dbReference>
<dbReference type="Pfam" id="PF23598">
    <property type="entry name" value="LRR_14"/>
    <property type="match status" value="1"/>
</dbReference>
<evidence type="ECO:0000256" key="1">
    <source>
        <dbReference type="ARBA" id="ARBA00022614"/>
    </source>
</evidence>
<dbReference type="InterPro" id="IPR003591">
    <property type="entry name" value="Leu-rich_rpt_typical-subtyp"/>
</dbReference>
<dbReference type="SMART" id="SM00213">
    <property type="entry name" value="UBQ"/>
    <property type="match status" value="1"/>
</dbReference>
<dbReference type="KEGG" id="qsa:O6P43_014082"/>
<dbReference type="SUPFAM" id="SSF52058">
    <property type="entry name" value="L domain-like"/>
    <property type="match status" value="1"/>
</dbReference>
<organism evidence="4 5">
    <name type="scientific">Quillaja saponaria</name>
    <name type="common">Soap bark tree</name>
    <dbReference type="NCBI Taxonomy" id="32244"/>
    <lineage>
        <taxon>Eukaryota</taxon>
        <taxon>Viridiplantae</taxon>
        <taxon>Streptophyta</taxon>
        <taxon>Embryophyta</taxon>
        <taxon>Tracheophyta</taxon>
        <taxon>Spermatophyta</taxon>
        <taxon>Magnoliopsida</taxon>
        <taxon>eudicotyledons</taxon>
        <taxon>Gunneridae</taxon>
        <taxon>Pentapetalae</taxon>
        <taxon>rosids</taxon>
        <taxon>fabids</taxon>
        <taxon>Fabales</taxon>
        <taxon>Quillajaceae</taxon>
        <taxon>Quillaja</taxon>
    </lineage>
</organism>
<dbReference type="InterPro" id="IPR032675">
    <property type="entry name" value="LRR_dom_sf"/>
</dbReference>
<dbReference type="Pfam" id="PF00560">
    <property type="entry name" value="LRR_1"/>
    <property type="match status" value="1"/>
</dbReference>
<dbReference type="PROSITE" id="PS50053">
    <property type="entry name" value="UBIQUITIN_2"/>
    <property type="match status" value="1"/>
</dbReference>
<dbReference type="InterPro" id="IPR055414">
    <property type="entry name" value="LRR_R13L4/SHOC2-like"/>
</dbReference>
<keyword evidence="2" id="KW-0677">Repeat</keyword>
<gene>
    <name evidence="4" type="ORF">O6P43_014082</name>
</gene>
<dbReference type="PROSITE" id="PS51450">
    <property type="entry name" value="LRR"/>
    <property type="match status" value="2"/>
</dbReference>
<accession>A0AAD7LTX0</accession>